<dbReference type="RefSeq" id="WP_320551584.1">
    <property type="nucleotide sequence ID" value="NZ_JAQLOK010000003.1"/>
</dbReference>
<dbReference type="Proteomes" id="UP001528850">
    <property type="component" value="Unassembled WGS sequence"/>
</dbReference>
<name>A0ABT6BDJ8_9GAMM</name>
<proteinExistence type="predicted"/>
<keyword evidence="1" id="KW-0472">Membrane</keyword>
<organism evidence="2 3">
    <name type="scientific">Luteibacter sahnii</name>
    <dbReference type="NCBI Taxonomy" id="3021977"/>
    <lineage>
        <taxon>Bacteria</taxon>
        <taxon>Pseudomonadati</taxon>
        <taxon>Pseudomonadota</taxon>
        <taxon>Gammaproteobacteria</taxon>
        <taxon>Lysobacterales</taxon>
        <taxon>Rhodanobacteraceae</taxon>
        <taxon>Luteibacter</taxon>
    </lineage>
</organism>
<evidence type="ECO:0000256" key="1">
    <source>
        <dbReference type="SAM" id="Phobius"/>
    </source>
</evidence>
<keyword evidence="3" id="KW-1185">Reference proteome</keyword>
<gene>
    <name evidence="2" type="ORF">P3W24_14060</name>
</gene>
<accession>A0ABT6BDJ8</accession>
<evidence type="ECO:0000313" key="3">
    <source>
        <dbReference type="Proteomes" id="UP001528850"/>
    </source>
</evidence>
<comment type="caution">
    <text evidence="2">The sequence shown here is derived from an EMBL/GenBank/DDBJ whole genome shotgun (WGS) entry which is preliminary data.</text>
</comment>
<protein>
    <submittedName>
        <fullName evidence="2">Uncharacterized protein</fullName>
    </submittedName>
</protein>
<sequence>MSDAAHDDLDARRRRARRTALIAGGFAIAVFVLSIVQMLKV</sequence>
<dbReference type="EMBL" id="JARJJS010000004">
    <property type="protein sequence ID" value="MDF4026095.1"/>
    <property type="molecule type" value="Genomic_DNA"/>
</dbReference>
<keyword evidence="1" id="KW-1133">Transmembrane helix</keyword>
<evidence type="ECO:0000313" key="2">
    <source>
        <dbReference type="EMBL" id="MDF4026095.1"/>
    </source>
</evidence>
<reference evidence="2 3" key="1">
    <citation type="journal article" date="2024" name="Curr. Microbiol.">
        <title>Luteibacter sahnii sp. nov., A Novel Yellow-Colored Xanthomonadin Pigment Producing Probiotic Bacterium from Healthy Rice Seed Microbiome.</title>
        <authorList>
            <person name="Jaiswal G."/>
            <person name="Rana R."/>
            <person name="Nayak P.K."/>
            <person name="Chouhan R."/>
            <person name="Gandhi S.G."/>
            <person name="Patel H.K."/>
            <person name="Patil P.B."/>
        </authorList>
    </citation>
    <scope>NUCLEOTIDE SEQUENCE [LARGE SCALE GENOMIC DNA]</scope>
    <source>
        <strain evidence="2 3">PPL201</strain>
    </source>
</reference>
<feature type="transmembrane region" description="Helical" evidence="1">
    <location>
        <begin position="20"/>
        <end position="39"/>
    </location>
</feature>
<keyword evidence="1" id="KW-0812">Transmembrane</keyword>